<evidence type="ECO:0000313" key="4">
    <source>
        <dbReference type="Proteomes" id="UP000237438"/>
    </source>
</evidence>
<organism evidence="3 4">
    <name type="scientific">Erysiphe pulchra</name>
    <dbReference type="NCBI Taxonomy" id="225359"/>
    <lineage>
        <taxon>Eukaryota</taxon>
        <taxon>Fungi</taxon>
        <taxon>Dikarya</taxon>
        <taxon>Ascomycota</taxon>
        <taxon>Pezizomycotina</taxon>
        <taxon>Leotiomycetes</taxon>
        <taxon>Erysiphales</taxon>
        <taxon>Erysiphaceae</taxon>
        <taxon>Erysiphe</taxon>
    </lineage>
</organism>
<keyword evidence="2" id="KW-0812">Transmembrane</keyword>
<feature type="region of interest" description="Disordered" evidence="1">
    <location>
        <begin position="447"/>
        <end position="479"/>
    </location>
</feature>
<sequence length="1228" mass="138914">MNRSKSITIETLYPTKGLAQDNTKFQLNDEFVPPIIYECSSEYQSQLSHLGSSDKSKKLERNEVLVPNDFTHQLKHHATPIHLQRRTSIHCWKEEEKKSKDQPILIGISIPVKRTDQETSSPQTALSSSVESPVMNSKNNAHYRYPRIQNGDIGNSKSNIQDRETSKLHQVEERSKISQKFSLSNSSDSSVWIDDFLSGSTRSRTASFCTTFEEDESPILSRIPGSIESSRNLVNQQLRVDTIAAQRCSRGWWNYIISPFLSTSTSLPSSGQESEERFYSDLAMRNHEKLAEIKRENQNQKFKLTPSSKSLENNNSHLELYLKNTELKSVTTNTPLIKRAMSGLCTTPIEASIHASSELDLSCTRTHINCDSEKSSNQVRKKPSCQSEYSDNITEMSLHLNMPQNRSEERNVTVFRKLPNKANLSGGIFQKSRNRLSPALYVPPINVLPSRKKSSSSRKYSQSPITQKSSSFKNKNLNLQTSTMSSRSGILISEVIPPRRDAINHTSYHLEMPAVSNGGNYPEKYLKDITSDKEKFSQSDCNHHSSRYAGFRGIPVIKSCFHDKAVIQKRRKRQKQYFILALFILFMIITTLLVTMTHVRPKRSNIQSQWLNLTEFPPIFLGSSTVISPILIRESSACVTPATQWSCYLPKELQSSIKNIPTTQPNFFIKIDWDNSTEANTTFLSSSSNRTNYSQNYTHKVAVRQLTRNFKPDPAPPLTAEQWFLGSTTDGIVSADKAGESTPFYISFTESARPAIEKYKVSFTKNQFPNVSSIIPPPNLGPDGKAALANLLPYVTNQPIKLYDRGLPTEHFGFYNYFDRSIFLKSIFLNVNDVSSSLTPEDLNGGAARTEASHRCTWSQTRFLVQIWTRKNSKSRVNHKCNQDKVSDIDIALQQPGSFPYPITITLDRHGGDPVTKTLYCYKLNSVGGLDANSGHINIEFRGSGGVLVNPTPTIFTNISDSNMGGYDGGNSGCLCQWSNFQENIVENSHVIPQAEAVSCYMFSPPKSRKRRHDEEGSFQVILEIGSRKTPFPIPSTLSCFSETPETTGFQYYGLEALNSETEEVLGSDRRLSPAKTMKLSHSREPYTKKQCFTYLSKDLEVDKREPMETEDFFNSRFENEEMRNRSCIRACHICRRKPSQKNETELYSTCECCHKSACYICLRRCTGKGIESNQGRGSKAFNSNFPPNDHETVSRLFTHYKNICSHCCQEQGTDGEVRCFGCLNRIM</sequence>
<evidence type="ECO:0000256" key="2">
    <source>
        <dbReference type="SAM" id="Phobius"/>
    </source>
</evidence>
<proteinExistence type="predicted"/>
<keyword evidence="4" id="KW-1185">Reference proteome</keyword>
<keyword evidence="2" id="KW-1133">Transmembrane helix</keyword>
<protein>
    <submittedName>
        <fullName evidence="3">Uncharacterized protein</fullName>
    </submittedName>
</protein>
<name>A0A2S4PSS8_9PEZI</name>
<accession>A0A2S4PSS8</accession>
<keyword evidence="2" id="KW-0472">Membrane</keyword>
<feature type="region of interest" description="Disordered" evidence="1">
    <location>
        <begin position="115"/>
        <end position="137"/>
    </location>
</feature>
<evidence type="ECO:0000256" key="1">
    <source>
        <dbReference type="SAM" id="MobiDB-lite"/>
    </source>
</evidence>
<dbReference type="EMBL" id="PEDP01000738">
    <property type="protein sequence ID" value="POS85076.1"/>
    <property type="molecule type" value="Genomic_DNA"/>
</dbReference>
<dbReference type="STRING" id="225359.A0A2S4PSS8"/>
<feature type="compositionally biased region" description="Polar residues" evidence="1">
    <location>
        <begin position="118"/>
        <end position="137"/>
    </location>
</feature>
<dbReference type="AlphaFoldDB" id="A0A2S4PSS8"/>
<evidence type="ECO:0000313" key="3">
    <source>
        <dbReference type="EMBL" id="POS85076.1"/>
    </source>
</evidence>
<reference evidence="3 4" key="1">
    <citation type="submission" date="2017-10" db="EMBL/GenBank/DDBJ databases">
        <title>Development of genomic resources for the powdery mildew, Erysiphe pulchra.</title>
        <authorList>
            <person name="Wadl P.A."/>
            <person name="Mack B.M."/>
            <person name="Moore G."/>
            <person name="Beltz S.B."/>
        </authorList>
    </citation>
    <scope>NUCLEOTIDE SEQUENCE [LARGE SCALE GENOMIC DNA]</scope>
    <source>
        <strain evidence="3">Cflorida</strain>
    </source>
</reference>
<gene>
    <name evidence="3" type="ORF">EPUL_003840</name>
</gene>
<feature type="compositionally biased region" description="Polar residues" evidence="1">
    <location>
        <begin position="464"/>
        <end position="479"/>
    </location>
</feature>
<dbReference type="Proteomes" id="UP000237438">
    <property type="component" value="Unassembled WGS sequence"/>
</dbReference>
<comment type="caution">
    <text evidence="3">The sequence shown here is derived from an EMBL/GenBank/DDBJ whole genome shotgun (WGS) entry which is preliminary data.</text>
</comment>
<feature type="transmembrane region" description="Helical" evidence="2">
    <location>
        <begin position="577"/>
        <end position="599"/>
    </location>
</feature>
<dbReference type="OrthoDB" id="10259622at2759"/>